<comment type="caution">
    <text evidence="2">The sequence shown here is derived from an EMBL/GenBank/DDBJ whole genome shotgun (WGS) entry which is preliminary data.</text>
</comment>
<dbReference type="AlphaFoldDB" id="A0A3S5CVR7"/>
<keyword evidence="3" id="KW-1185">Reference proteome</keyword>
<evidence type="ECO:0000256" key="1">
    <source>
        <dbReference type="SAM" id="MobiDB-lite"/>
    </source>
</evidence>
<feature type="compositionally biased region" description="Basic and acidic residues" evidence="1">
    <location>
        <begin position="93"/>
        <end position="110"/>
    </location>
</feature>
<dbReference type="EMBL" id="CAAALY010284184">
    <property type="protein sequence ID" value="VEL43701.1"/>
    <property type="molecule type" value="Genomic_DNA"/>
</dbReference>
<name>A0A3S5CVR7_9PLAT</name>
<gene>
    <name evidence="2" type="ORF">PXEA_LOCUS37141</name>
</gene>
<organism evidence="2 3">
    <name type="scientific">Protopolystoma xenopodis</name>
    <dbReference type="NCBI Taxonomy" id="117903"/>
    <lineage>
        <taxon>Eukaryota</taxon>
        <taxon>Metazoa</taxon>
        <taxon>Spiralia</taxon>
        <taxon>Lophotrochozoa</taxon>
        <taxon>Platyhelminthes</taxon>
        <taxon>Monogenea</taxon>
        <taxon>Polyopisthocotylea</taxon>
        <taxon>Polystomatidea</taxon>
        <taxon>Polystomatidae</taxon>
        <taxon>Protopolystoma</taxon>
    </lineage>
</organism>
<reference evidence="2" key="1">
    <citation type="submission" date="2018-11" db="EMBL/GenBank/DDBJ databases">
        <authorList>
            <consortium name="Pathogen Informatics"/>
        </authorList>
    </citation>
    <scope>NUCLEOTIDE SEQUENCE</scope>
</reference>
<feature type="region of interest" description="Disordered" evidence="1">
    <location>
        <begin position="93"/>
        <end position="134"/>
    </location>
</feature>
<proteinExistence type="predicted"/>
<sequence length="134" mass="14725">MWAPRSRSARRLEPVRPEGVSSYLLLLPWHISNFLGHLKHALGASVVRQRRRHAVVSVLVQSCRKGVQPSGCASLRFWGRPQERLIRGPLCQSKKESEAVAGPEARRGGKAEGVGGGEKWSTHGGWRGSSGRAR</sequence>
<dbReference type="Proteomes" id="UP000784294">
    <property type="component" value="Unassembled WGS sequence"/>
</dbReference>
<evidence type="ECO:0000313" key="3">
    <source>
        <dbReference type="Proteomes" id="UP000784294"/>
    </source>
</evidence>
<protein>
    <submittedName>
        <fullName evidence="2">Uncharacterized protein</fullName>
    </submittedName>
</protein>
<accession>A0A3S5CVR7</accession>
<evidence type="ECO:0000313" key="2">
    <source>
        <dbReference type="EMBL" id="VEL43701.1"/>
    </source>
</evidence>